<dbReference type="SUPFAM" id="SSF56801">
    <property type="entry name" value="Acetyl-CoA synthetase-like"/>
    <property type="match status" value="1"/>
</dbReference>
<dbReference type="GO" id="GO:0005737">
    <property type="term" value="C:cytoplasm"/>
    <property type="evidence" value="ECO:0007669"/>
    <property type="project" value="TreeGrafter"/>
</dbReference>
<dbReference type="EMBL" id="QGMK01000321">
    <property type="protein sequence ID" value="TVY82418.1"/>
    <property type="molecule type" value="Genomic_DNA"/>
</dbReference>
<dbReference type="AlphaFoldDB" id="A0A8T9C9T2"/>
<reference evidence="4 5" key="1">
    <citation type="submission" date="2018-05" db="EMBL/GenBank/DDBJ databases">
        <title>Genome sequencing and assembly of the regulated plant pathogen Lachnellula willkommii and related sister species for the development of diagnostic species identification markers.</title>
        <authorList>
            <person name="Giroux E."/>
            <person name="Bilodeau G."/>
        </authorList>
    </citation>
    <scope>NUCLEOTIDE SEQUENCE [LARGE SCALE GENOMIC DNA]</scope>
    <source>
        <strain evidence="4 5">CBS 268.59</strain>
    </source>
</reference>
<dbReference type="PANTHER" id="PTHR45527">
    <property type="entry name" value="NONRIBOSOMAL PEPTIDE SYNTHETASE"/>
    <property type="match status" value="1"/>
</dbReference>
<dbReference type="Gene3D" id="3.40.50.12780">
    <property type="entry name" value="N-terminal domain of ligase-like"/>
    <property type="match status" value="1"/>
</dbReference>
<dbReference type="Proteomes" id="UP000469558">
    <property type="component" value="Unassembled WGS sequence"/>
</dbReference>
<keyword evidence="2" id="KW-0597">Phosphoprotein</keyword>
<dbReference type="InterPro" id="IPR000873">
    <property type="entry name" value="AMP-dep_synth/lig_dom"/>
</dbReference>
<evidence type="ECO:0000313" key="5">
    <source>
        <dbReference type="Proteomes" id="UP000469558"/>
    </source>
</evidence>
<dbReference type="Pfam" id="PF00501">
    <property type="entry name" value="AMP-binding"/>
    <property type="match status" value="1"/>
</dbReference>
<dbReference type="GO" id="GO:0043041">
    <property type="term" value="P:amino acid activation for nonribosomal peptide biosynthetic process"/>
    <property type="evidence" value="ECO:0007669"/>
    <property type="project" value="TreeGrafter"/>
</dbReference>
<proteinExistence type="predicted"/>
<accession>A0A8T9C9T2</accession>
<evidence type="ECO:0000256" key="1">
    <source>
        <dbReference type="ARBA" id="ARBA00022450"/>
    </source>
</evidence>
<comment type="caution">
    <text evidence="4">The sequence shown here is derived from an EMBL/GenBank/DDBJ whole genome shotgun (WGS) entry which is preliminary data.</text>
</comment>
<protein>
    <submittedName>
        <fullName evidence="4">Nonribosomal peptide synthetase fmpE</fullName>
    </submittedName>
</protein>
<evidence type="ECO:0000256" key="2">
    <source>
        <dbReference type="ARBA" id="ARBA00022553"/>
    </source>
</evidence>
<sequence>MGLSRLFRHSVAFVVIGKWPDSELSTSEPSMHLVVSHWANTSVSLTQGTEPQLTFGSFDSSKHGSKVNTAVNFADIHHSNSEFSYVLHSLNKGAGDIHLYTQPPSVPAKFPSALWSTLLEVNTNVKSTGSRELRRSSTSKADLRAIRSFMPARLFAERLSLHQLFQKSVQAVPNTTAVQAWDGALTYAELDKLSDKVAKVLSQKGVRTGQYVPFSFEKSMWMVVAILGILKSGGAIVPIDPSQPEARALEIVRETHADIVVVSASQVSSFKKFVDTVLPISSDTVHSLHEGVGASSALPQVQPPDPAIIIFTS</sequence>
<name>A0A8T9C9T2_9HELO</name>
<dbReference type="OrthoDB" id="416786at2759"/>
<feature type="domain" description="AMP-dependent synthetase/ligase" evidence="3">
    <location>
        <begin position="165"/>
        <end position="313"/>
    </location>
</feature>
<organism evidence="4 5">
    <name type="scientific">Lachnellula suecica</name>
    <dbReference type="NCBI Taxonomy" id="602035"/>
    <lineage>
        <taxon>Eukaryota</taxon>
        <taxon>Fungi</taxon>
        <taxon>Dikarya</taxon>
        <taxon>Ascomycota</taxon>
        <taxon>Pezizomycotina</taxon>
        <taxon>Leotiomycetes</taxon>
        <taxon>Helotiales</taxon>
        <taxon>Lachnaceae</taxon>
        <taxon>Lachnellula</taxon>
    </lineage>
</organism>
<gene>
    <name evidence="4" type="primary">fmpE</name>
    <name evidence="4" type="ORF">LSUE1_G005847</name>
</gene>
<keyword evidence="5" id="KW-1185">Reference proteome</keyword>
<dbReference type="PANTHER" id="PTHR45527:SF1">
    <property type="entry name" value="FATTY ACID SYNTHASE"/>
    <property type="match status" value="1"/>
</dbReference>
<dbReference type="GO" id="GO:0031177">
    <property type="term" value="F:phosphopantetheine binding"/>
    <property type="evidence" value="ECO:0007669"/>
    <property type="project" value="TreeGrafter"/>
</dbReference>
<evidence type="ECO:0000259" key="3">
    <source>
        <dbReference type="Pfam" id="PF00501"/>
    </source>
</evidence>
<evidence type="ECO:0000313" key="4">
    <source>
        <dbReference type="EMBL" id="TVY82418.1"/>
    </source>
</evidence>
<dbReference type="InterPro" id="IPR042099">
    <property type="entry name" value="ANL_N_sf"/>
</dbReference>
<keyword evidence="1" id="KW-0596">Phosphopantetheine</keyword>
<dbReference type="GO" id="GO:0044550">
    <property type="term" value="P:secondary metabolite biosynthetic process"/>
    <property type="evidence" value="ECO:0007669"/>
    <property type="project" value="TreeGrafter"/>
</dbReference>